<dbReference type="Proteomes" id="UP000001819">
    <property type="component" value="Chromosome X"/>
</dbReference>
<reference evidence="3" key="1">
    <citation type="submission" date="2025-08" db="UniProtKB">
        <authorList>
            <consortium name="RefSeq"/>
        </authorList>
    </citation>
    <scope>IDENTIFICATION</scope>
    <source>
        <strain evidence="3">MV-25-SWS-2005</strain>
        <tissue evidence="3">Whole body</tissue>
    </source>
</reference>
<dbReference type="RefSeq" id="XP_001353206.2">
    <property type="nucleotide sequence ID" value="XM_001353170.4"/>
</dbReference>
<dbReference type="HOGENOM" id="CLU_119221_0_0_1"/>
<evidence type="ECO:0000313" key="3">
    <source>
        <dbReference type="RefSeq" id="XP_001353206.2"/>
    </source>
</evidence>
<accession>Q2M167</accession>
<dbReference type="OMA" id="DVRYKFI"/>
<name>Q2M167_DROPS</name>
<dbReference type="InParanoid" id="Q2M167"/>
<dbReference type="Bgee" id="FBgn0072358">
    <property type="expression patterns" value="Expressed in male reproductive system and 1 other cell type or tissue"/>
</dbReference>
<proteinExistence type="predicted"/>
<organism evidence="2 3">
    <name type="scientific">Drosophila pseudoobscura pseudoobscura</name>
    <name type="common">Fruit fly</name>
    <dbReference type="NCBI Taxonomy" id="46245"/>
    <lineage>
        <taxon>Eukaryota</taxon>
        <taxon>Metazoa</taxon>
        <taxon>Ecdysozoa</taxon>
        <taxon>Arthropoda</taxon>
        <taxon>Hexapoda</taxon>
        <taxon>Insecta</taxon>
        <taxon>Pterygota</taxon>
        <taxon>Neoptera</taxon>
        <taxon>Endopterygota</taxon>
        <taxon>Diptera</taxon>
        <taxon>Brachycera</taxon>
        <taxon>Muscomorpha</taxon>
        <taxon>Ephydroidea</taxon>
        <taxon>Drosophilidae</taxon>
        <taxon>Drosophila</taxon>
        <taxon>Sophophora</taxon>
    </lineage>
</organism>
<dbReference type="GeneID" id="4813112"/>
<keyword evidence="2" id="KW-1185">Reference proteome</keyword>
<accession>A0A6I8UCG7</accession>
<dbReference type="AlphaFoldDB" id="Q2M167"/>
<protein>
    <submittedName>
        <fullName evidence="3">Uncharacterized protein</fullName>
    </submittedName>
</protein>
<dbReference type="KEGG" id="dpo:4813112"/>
<evidence type="ECO:0000313" key="2">
    <source>
        <dbReference type="Proteomes" id="UP000001819"/>
    </source>
</evidence>
<feature type="region of interest" description="Disordered" evidence="1">
    <location>
        <begin position="130"/>
        <end position="149"/>
    </location>
</feature>
<feature type="compositionally biased region" description="Basic and acidic residues" evidence="1">
    <location>
        <begin position="133"/>
        <end position="143"/>
    </location>
</feature>
<evidence type="ECO:0000256" key="1">
    <source>
        <dbReference type="SAM" id="MobiDB-lite"/>
    </source>
</evidence>
<sequence length="149" mass="16567">MFKSKALRCEETGLDAGLQECQKLKDDLGDCLNIVERLSRKNSDPVEGRLSVDCLGSVSTLETSSCPDLSSSSLLLQDSEGNQMNTPAEARSGQKLRSSYVDIRTKCIKLKRELEGTVSLAKHISGLAHRQRNRDYSIPEEKPPTTWRI</sequence>
<gene>
    <name evidence="3" type="primary">LOC4813112</name>
</gene>